<comment type="caution">
    <text evidence="3">The sequence shown here is derived from an EMBL/GenBank/DDBJ whole genome shotgun (WGS) entry which is preliminary data.</text>
</comment>
<accession>A0ABV6SDG0</accession>
<keyword evidence="1" id="KW-0460">Magnesium</keyword>
<proteinExistence type="predicted"/>
<feature type="domain" description="MobA-like NTP transferase" evidence="2">
    <location>
        <begin position="38"/>
        <end position="152"/>
    </location>
</feature>
<dbReference type="InterPro" id="IPR025877">
    <property type="entry name" value="MobA-like_NTP_Trfase"/>
</dbReference>
<evidence type="ECO:0000259" key="2">
    <source>
        <dbReference type="Pfam" id="PF12804"/>
    </source>
</evidence>
<dbReference type="InterPro" id="IPR029044">
    <property type="entry name" value="Nucleotide-diphossugar_trans"/>
</dbReference>
<dbReference type="Proteomes" id="UP001589858">
    <property type="component" value="Unassembled WGS sequence"/>
</dbReference>
<evidence type="ECO:0000256" key="1">
    <source>
        <dbReference type="ARBA" id="ARBA00022842"/>
    </source>
</evidence>
<protein>
    <submittedName>
        <fullName evidence="3">NTP transferase domain-containing protein</fullName>
    </submittedName>
</protein>
<name>A0ABV6SDG0_9SPHN</name>
<sequence>MNTTRDPDEGLPPLRLVVLAGRGAGSGSAAGAAGGDPLAARFAESHRCLIPLAGRPLIAHVLQTAAQHPRVTSLAICVEREAFDPIWDVLTRLPGRGSVALVEAQADLAASVRAATQGWDGAVLVTTADHALLSGGAIDAMIAALESADVAFSLAPRAAVEAAHPRAERGFIALHDGDYAACDLYGMASPRFVGAVRIFGGARAAGQEGARIRRAVGVMGMVLVRLGMETLAGALARASRRLGMRVRAVILEDGTQAIDVDDDRTYAIVRDLLKRREEAARLEANAPRTAVA</sequence>
<dbReference type="EMBL" id="JBHLTM010000085">
    <property type="protein sequence ID" value="MFC0687307.1"/>
    <property type="molecule type" value="Genomic_DNA"/>
</dbReference>
<evidence type="ECO:0000313" key="4">
    <source>
        <dbReference type="Proteomes" id="UP001589858"/>
    </source>
</evidence>
<dbReference type="Pfam" id="PF12804">
    <property type="entry name" value="NTP_transf_3"/>
    <property type="match status" value="1"/>
</dbReference>
<dbReference type="GO" id="GO:0016740">
    <property type="term" value="F:transferase activity"/>
    <property type="evidence" value="ECO:0007669"/>
    <property type="project" value="UniProtKB-KW"/>
</dbReference>
<dbReference type="RefSeq" id="WP_267219841.1">
    <property type="nucleotide sequence ID" value="NZ_JAPCWC010000005.1"/>
</dbReference>
<dbReference type="SUPFAM" id="SSF53448">
    <property type="entry name" value="Nucleotide-diphospho-sugar transferases"/>
    <property type="match status" value="1"/>
</dbReference>
<reference evidence="3 4" key="1">
    <citation type="submission" date="2024-09" db="EMBL/GenBank/DDBJ databases">
        <authorList>
            <person name="Sun Q."/>
            <person name="Mori K."/>
        </authorList>
    </citation>
    <scope>NUCLEOTIDE SEQUENCE [LARGE SCALE GENOMIC DNA]</scope>
    <source>
        <strain evidence="3 4">CICC 11035S</strain>
    </source>
</reference>
<keyword evidence="3" id="KW-0808">Transferase</keyword>
<evidence type="ECO:0000313" key="3">
    <source>
        <dbReference type="EMBL" id="MFC0687307.1"/>
    </source>
</evidence>
<keyword evidence="4" id="KW-1185">Reference proteome</keyword>
<organism evidence="3 4">
    <name type="scientific">Novosphingobium clariflavum</name>
    <dbReference type="NCBI Taxonomy" id="2029884"/>
    <lineage>
        <taxon>Bacteria</taxon>
        <taxon>Pseudomonadati</taxon>
        <taxon>Pseudomonadota</taxon>
        <taxon>Alphaproteobacteria</taxon>
        <taxon>Sphingomonadales</taxon>
        <taxon>Sphingomonadaceae</taxon>
        <taxon>Novosphingobium</taxon>
    </lineage>
</organism>
<gene>
    <name evidence="3" type="ORF">ACFFF8_22215</name>
</gene>
<dbReference type="Gene3D" id="3.90.550.10">
    <property type="entry name" value="Spore Coat Polysaccharide Biosynthesis Protein SpsA, Chain A"/>
    <property type="match status" value="1"/>
</dbReference>